<evidence type="ECO:0000313" key="4">
    <source>
        <dbReference type="EMBL" id="MCM2373448.1"/>
    </source>
</evidence>
<evidence type="ECO:0000259" key="3">
    <source>
        <dbReference type="PROSITE" id="PS50106"/>
    </source>
</evidence>
<feature type="chain" id="PRO_5045445970" evidence="2">
    <location>
        <begin position="24"/>
        <end position="973"/>
    </location>
</feature>
<sequence length="973" mass="106081">MNPMKIFVAPFVLICVSLGVVSAADIYVSPAGSDNNPGTQVAPVVSLEKAKSLAQPLAGKESVTVHVADGVYYLPTTLVFTPDDSGTAEYPVVFAAINEGGAVLSGGSQLDLDWKPFRDGVFMAKTQSGLEIDQLFVNGTNQRMARYPNYDASKKTAAYQGFAADAFSKERAAGWADPTGGFIHAMHKSRWGGYHYQITGKSDDGEVTYEGGWQNNRPSGMHRDFRMVENIFEELDAPGEWYHDSDENTLYYKPDGDVDLTSAIVEVVRLRHLIEFQGSESAPVKFVTLKGFVVRHAARTFMDTKEPLLRSDWAIYRGGSIFLTGTEDVQILDAEFDQVGGNAVFFSNYNRRALVKGCHIHDVGASGVCFVGDPDAVRDPLFGYGQKNDLTKIDRTPGPKTNNYPSDSVVADCLIHGIGRVERQPAGVLIEMASRITVRDCSIYDCARAGINIGDGAWGGHLIERCDVFDTVQETHDHGSFNSWGRDRYWRSDRSASQDAVDKDPNLPFLDAVETTVIRNSRWRCDHGWDIDLDDGSSNYDIYNNLMLAGGLKLREGFRRHAWNNITVNNGFHPHVWYNDSGDEVHSNIFMAASRGARMPTEEAKGKRVDGNLFYSPDPNAKDRYAKFGWEANSVVGDPLFVDPANGDFRVREGSPALQVGFENFPMDQFGVKKPSLKAIAETPVIPPLITETAERPSQSQPMTATDIPVYWLGAKIHSLSGEEFSAFGVRKEDGGVALSQVGDDTAAANAGLQESDLIQAVNGKSVKDVPQFLAAYCSAGDAPLTLKVIRDQEPMKLEVASGAYVAVESIGRGDQFSTLAPPSSRDGVVSSSEPTNNSPLSVLVDGQLVDGYGPVFGNGVYLGVYRMDLGSSKAVSAITSWSANHNGNRGAQKLTIYGSNSERNPGWDLSDRKRFAPLGTIDTTSLKGNAFNAASLRARSGESLGTFRWICWQTVPVTDKAENTAFQELAVQ</sequence>
<dbReference type="PANTHER" id="PTHR36453">
    <property type="entry name" value="SECRETED PROTEIN-RELATED"/>
    <property type="match status" value="1"/>
</dbReference>
<dbReference type="SUPFAM" id="SSF51126">
    <property type="entry name" value="Pectin lyase-like"/>
    <property type="match status" value="1"/>
</dbReference>
<dbReference type="Pfam" id="PF13180">
    <property type="entry name" value="PDZ_2"/>
    <property type="match status" value="1"/>
</dbReference>
<gene>
    <name evidence="4" type="ORF">NB063_22785</name>
</gene>
<reference evidence="4 5" key="1">
    <citation type="journal article" date="2022" name="Syst. Appl. Microbiol.">
        <title>Rhodopirellula aestuarii sp. nov., a novel member of the genus Rhodopirellula isolated from brackish sediments collected in the Tagus River estuary, Portugal.</title>
        <authorList>
            <person name="Vitorino I.R."/>
            <person name="Klimek D."/>
            <person name="Calusinska M."/>
            <person name="Lobo-da-Cunha A."/>
            <person name="Vasconcelos V."/>
            <person name="Lage O.M."/>
        </authorList>
    </citation>
    <scope>NUCLEOTIDE SEQUENCE [LARGE SCALE GENOMIC DNA]</scope>
    <source>
        <strain evidence="4 5">ICT_H3.1</strain>
    </source>
</reference>
<dbReference type="RefSeq" id="WP_250931204.1">
    <property type="nucleotide sequence ID" value="NZ_JAMQBK010000061.1"/>
</dbReference>
<dbReference type="EMBL" id="JAMQBK010000061">
    <property type="protein sequence ID" value="MCM2373448.1"/>
    <property type="molecule type" value="Genomic_DNA"/>
</dbReference>
<keyword evidence="2" id="KW-0732">Signal</keyword>
<dbReference type="SMART" id="SM00710">
    <property type="entry name" value="PbH1"/>
    <property type="match status" value="4"/>
</dbReference>
<dbReference type="SUPFAM" id="SSF50156">
    <property type="entry name" value="PDZ domain-like"/>
    <property type="match status" value="1"/>
</dbReference>
<dbReference type="Proteomes" id="UP001202961">
    <property type="component" value="Unassembled WGS sequence"/>
</dbReference>
<dbReference type="Gene3D" id="2.160.20.10">
    <property type="entry name" value="Single-stranded right-handed beta-helix, Pectin lyase-like"/>
    <property type="match status" value="2"/>
</dbReference>
<comment type="caution">
    <text evidence="4">The sequence shown here is derived from an EMBL/GenBank/DDBJ whole genome shotgun (WGS) entry which is preliminary data.</text>
</comment>
<feature type="region of interest" description="Disordered" evidence="1">
    <location>
        <begin position="817"/>
        <end position="837"/>
    </location>
</feature>
<proteinExistence type="predicted"/>
<dbReference type="InterPro" id="IPR012334">
    <property type="entry name" value="Pectin_lyas_fold"/>
</dbReference>
<dbReference type="InterPro" id="IPR006626">
    <property type="entry name" value="PbH1"/>
</dbReference>
<dbReference type="InterPro" id="IPR011050">
    <property type="entry name" value="Pectin_lyase_fold/virulence"/>
</dbReference>
<evidence type="ECO:0000313" key="5">
    <source>
        <dbReference type="Proteomes" id="UP001202961"/>
    </source>
</evidence>
<feature type="domain" description="PDZ" evidence="3">
    <location>
        <begin position="721"/>
        <end position="770"/>
    </location>
</feature>
<protein>
    <submittedName>
        <fullName evidence="4">Right-handed parallel beta-helix repeat-containing protein</fullName>
    </submittedName>
</protein>
<dbReference type="Gene3D" id="2.30.42.10">
    <property type="match status" value="1"/>
</dbReference>
<evidence type="ECO:0000256" key="1">
    <source>
        <dbReference type="SAM" id="MobiDB-lite"/>
    </source>
</evidence>
<dbReference type="PROSITE" id="PS50106">
    <property type="entry name" value="PDZ"/>
    <property type="match status" value="1"/>
</dbReference>
<dbReference type="SMART" id="SM00228">
    <property type="entry name" value="PDZ"/>
    <property type="match status" value="1"/>
</dbReference>
<feature type="signal peptide" evidence="2">
    <location>
        <begin position="1"/>
        <end position="23"/>
    </location>
</feature>
<dbReference type="InterPro" id="IPR036034">
    <property type="entry name" value="PDZ_sf"/>
</dbReference>
<accession>A0ABT0UAN7</accession>
<keyword evidence="5" id="KW-1185">Reference proteome</keyword>
<name>A0ABT0UAN7_9BACT</name>
<evidence type="ECO:0000256" key="2">
    <source>
        <dbReference type="SAM" id="SignalP"/>
    </source>
</evidence>
<dbReference type="PANTHER" id="PTHR36453:SF1">
    <property type="entry name" value="RIGHT HANDED BETA HELIX DOMAIN-CONTAINING PROTEIN"/>
    <property type="match status" value="1"/>
</dbReference>
<organism evidence="4 5">
    <name type="scientific">Aporhodopirellula aestuarii</name>
    <dbReference type="NCBI Taxonomy" id="2950107"/>
    <lineage>
        <taxon>Bacteria</taxon>
        <taxon>Pseudomonadati</taxon>
        <taxon>Planctomycetota</taxon>
        <taxon>Planctomycetia</taxon>
        <taxon>Pirellulales</taxon>
        <taxon>Pirellulaceae</taxon>
        <taxon>Aporhodopirellula</taxon>
    </lineage>
</organism>
<dbReference type="InterPro" id="IPR001478">
    <property type="entry name" value="PDZ"/>
</dbReference>